<dbReference type="Pfam" id="PF04143">
    <property type="entry name" value="Sulf_transp"/>
    <property type="match status" value="1"/>
</dbReference>
<comment type="caution">
    <text evidence="10">The sequence shown here is derived from an EMBL/GenBank/DDBJ whole genome shotgun (WGS) entry which is preliminary data.</text>
</comment>
<feature type="region of interest" description="Disordered" evidence="8">
    <location>
        <begin position="350"/>
        <end position="381"/>
    </location>
</feature>
<dbReference type="AlphaFoldDB" id="A0A8J8T0P8"/>
<dbReference type="Pfam" id="PF20398">
    <property type="entry name" value="DUF6691"/>
    <property type="match status" value="1"/>
</dbReference>
<dbReference type="OrthoDB" id="10254418at2759"/>
<evidence type="ECO:0000256" key="7">
    <source>
        <dbReference type="ARBA" id="ARBA00023136"/>
    </source>
</evidence>
<keyword evidence="5 9" id="KW-0812">Transmembrane</keyword>
<evidence type="ECO:0000256" key="3">
    <source>
        <dbReference type="ARBA" id="ARBA00022475"/>
    </source>
</evidence>
<reference evidence="10" key="1">
    <citation type="submission" date="2019-06" db="EMBL/GenBank/DDBJ databases">
        <authorList>
            <person name="Zheng W."/>
        </authorList>
    </citation>
    <scope>NUCLEOTIDE SEQUENCE</scope>
    <source>
        <strain evidence="10">QDHG01</strain>
    </source>
</reference>
<evidence type="ECO:0000256" key="6">
    <source>
        <dbReference type="ARBA" id="ARBA00022989"/>
    </source>
</evidence>
<gene>
    <name evidence="10" type="ORF">FGO68_gene7772</name>
</gene>
<evidence type="ECO:0000313" key="10">
    <source>
        <dbReference type="EMBL" id="TNV77585.1"/>
    </source>
</evidence>
<dbReference type="InterPro" id="IPR046513">
    <property type="entry name" value="DUF6691"/>
</dbReference>
<feature type="transmembrane region" description="Helical" evidence="9">
    <location>
        <begin position="179"/>
        <end position="198"/>
    </location>
</feature>
<keyword evidence="7 9" id="KW-0472">Membrane</keyword>
<keyword evidence="3" id="KW-1003">Cell membrane</keyword>
<evidence type="ECO:0000256" key="2">
    <source>
        <dbReference type="ARBA" id="ARBA00022448"/>
    </source>
</evidence>
<evidence type="ECO:0000256" key="9">
    <source>
        <dbReference type="SAM" id="Phobius"/>
    </source>
</evidence>
<feature type="transmembrane region" description="Helical" evidence="9">
    <location>
        <begin position="248"/>
        <end position="267"/>
    </location>
</feature>
<evidence type="ECO:0000256" key="5">
    <source>
        <dbReference type="ARBA" id="ARBA00022692"/>
    </source>
</evidence>
<dbReference type="Proteomes" id="UP000785679">
    <property type="component" value="Unassembled WGS sequence"/>
</dbReference>
<dbReference type="GO" id="GO:0005886">
    <property type="term" value="C:plasma membrane"/>
    <property type="evidence" value="ECO:0007669"/>
    <property type="project" value="UniProtKB-SubCell"/>
</dbReference>
<feature type="transmembrane region" description="Helical" evidence="9">
    <location>
        <begin position="210"/>
        <end position="228"/>
    </location>
</feature>
<evidence type="ECO:0000313" key="11">
    <source>
        <dbReference type="Proteomes" id="UP000785679"/>
    </source>
</evidence>
<proteinExistence type="predicted"/>
<dbReference type="InterPro" id="IPR007272">
    <property type="entry name" value="Sulf_transp_TsuA/YedE"/>
</dbReference>
<dbReference type="EMBL" id="RRYP01011670">
    <property type="protein sequence ID" value="TNV77585.1"/>
    <property type="molecule type" value="Genomic_DNA"/>
</dbReference>
<feature type="transmembrane region" description="Helical" evidence="9">
    <location>
        <begin position="106"/>
        <end position="123"/>
    </location>
</feature>
<accession>A0A8J8T0P8</accession>
<feature type="transmembrane region" description="Helical" evidence="9">
    <location>
        <begin position="65"/>
        <end position="94"/>
    </location>
</feature>
<evidence type="ECO:0008006" key="12">
    <source>
        <dbReference type="Google" id="ProtNLM"/>
    </source>
</evidence>
<name>A0A8J8T0P8_HALGN</name>
<keyword evidence="4" id="KW-0997">Cell inner membrane</keyword>
<keyword evidence="11" id="KW-1185">Reference proteome</keyword>
<dbReference type="PANTHER" id="PTHR30574:SF1">
    <property type="entry name" value="SULPHUR TRANSPORT DOMAIN-CONTAINING PROTEIN"/>
    <property type="match status" value="1"/>
</dbReference>
<keyword evidence="6 9" id="KW-1133">Transmembrane helix</keyword>
<comment type="subcellular location">
    <subcellularLocation>
        <location evidence="1">Cell inner membrane</location>
        <topology evidence="1">Multi-pass membrane protein</topology>
    </subcellularLocation>
</comment>
<keyword evidence="2" id="KW-0813">Transport</keyword>
<organism evidence="10 11">
    <name type="scientific">Halteria grandinella</name>
    <dbReference type="NCBI Taxonomy" id="5974"/>
    <lineage>
        <taxon>Eukaryota</taxon>
        <taxon>Sar</taxon>
        <taxon>Alveolata</taxon>
        <taxon>Ciliophora</taxon>
        <taxon>Intramacronucleata</taxon>
        <taxon>Spirotrichea</taxon>
        <taxon>Stichotrichia</taxon>
        <taxon>Sporadotrichida</taxon>
        <taxon>Halteriidae</taxon>
        <taxon>Halteria</taxon>
    </lineage>
</organism>
<protein>
    <recommendedName>
        <fullName evidence="12">Sulphur transport domain-containing protein</fullName>
    </recommendedName>
</protein>
<evidence type="ECO:0000256" key="8">
    <source>
        <dbReference type="SAM" id="MobiDB-lite"/>
    </source>
</evidence>
<feature type="transmembrane region" description="Helical" evidence="9">
    <location>
        <begin position="143"/>
        <end position="163"/>
    </location>
</feature>
<evidence type="ECO:0000256" key="1">
    <source>
        <dbReference type="ARBA" id="ARBA00004429"/>
    </source>
</evidence>
<feature type="transmembrane region" description="Helical" evidence="9">
    <location>
        <begin position="16"/>
        <end position="37"/>
    </location>
</feature>
<dbReference type="PANTHER" id="PTHR30574">
    <property type="entry name" value="INNER MEMBRANE PROTEIN YEDE"/>
    <property type="match status" value="1"/>
</dbReference>
<evidence type="ECO:0000256" key="4">
    <source>
        <dbReference type="ARBA" id="ARBA00022519"/>
    </source>
</evidence>
<sequence>MDHYNILMVYWNNQDVVAALVGGTLIAISTTLNLYLYGRITGLSGIFNSVIRHDLKGGFEWKTTFFLGLLTIPVLAYQIFGSAIVTLNWSFILFDSDLYVDSKQGMGAWIIGGLLVGWGTRMGNGCTSGHGVCGMPRFAPRSIMAVCTFMGTGVAMATFRYYVPFFQGGSTFGESYATVWRWTSLVIFLAGLAFAGYLTLKSTTSKKELLINYGLGLIFGAGLLISGMCKISKIMGFLTLNEYWDPSLIFVMMSAVAINVFTFNYILQKVPSPTMLPPGSKYSVPPKGKIDGRLVGGAAIFGLGWGLSGLCPGPGMVCFFTQDHALIWCISLAIGQLAFDYTLQAMEKRQPNQNNDVGQKQPLLKKEQSNGENYDFAIKQN</sequence>